<reference evidence="1 2" key="1">
    <citation type="submission" date="2021-05" db="EMBL/GenBank/DDBJ databases">
        <title>Genome Assembly of Synthetic Allotetraploid Brassica napus Reveals Homoeologous Exchanges between Subgenomes.</title>
        <authorList>
            <person name="Davis J.T."/>
        </authorList>
    </citation>
    <scope>NUCLEOTIDE SEQUENCE [LARGE SCALE GENOMIC DNA]</scope>
    <source>
        <strain evidence="2">cv. Da-Ae</strain>
        <tissue evidence="1">Seedling</tissue>
    </source>
</reference>
<keyword evidence="2" id="KW-1185">Reference proteome</keyword>
<name>A0ABQ8BXX8_BRANA</name>
<dbReference type="EMBL" id="JAGKQM010000009">
    <property type="protein sequence ID" value="KAH0909643.1"/>
    <property type="molecule type" value="Genomic_DNA"/>
</dbReference>
<organism evidence="1 2">
    <name type="scientific">Brassica napus</name>
    <name type="common">Rape</name>
    <dbReference type="NCBI Taxonomy" id="3708"/>
    <lineage>
        <taxon>Eukaryota</taxon>
        <taxon>Viridiplantae</taxon>
        <taxon>Streptophyta</taxon>
        <taxon>Embryophyta</taxon>
        <taxon>Tracheophyta</taxon>
        <taxon>Spermatophyta</taxon>
        <taxon>Magnoliopsida</taxon>
        <taxon>eudicotyledons</taxon>
        <taxon>Gunneridae</taxon>
        <taxon>Pentapetalae</taxon>
        <taxon>rosids</taxon>
        <taxon>malvids</taxon>
        <taxon>Brassicales</taxon>
        <taxon>Brassicaceae</taxon>
        <taxon>Brassiceae</taxon>
        <taxon>Brassica</taxon>
    </lineage>
</organism>
<gene>
    <name evidence="1" type="ORF">HID58_032964</name>
</gene>
<evidence type="ECO:0000313" key="1">
    <source>
        <dbReference type="EMBL" id="KAH0909643.1"/>
    </source>
</evidence>
<evidence type="ECO:0000313" key="2">
    <source>
        <dbReference type="Proteomes" id="UP000824890"/>
    </source>
</evidence>
<accession>A0ABQ8BXX8</accession>
<sequence>MSCCTWLFCDYFSQTISCWHKMAYRNKNSPKRRPW</sequence>
<comment type="caution">
    <text evidence="1">The sequence shown here is derived from an EMBL/GenBank/DDBJ whole genome shotgun (WGS) entry which is preliminary data.</text>
</comment>
<proteinExistence type="predicted"/>
<dbReference type="Proteomes" id="UP000824890">
    <property type="component" value="Unassembled WGS sequence"/>
</dbReference>
<protein>
    <submittedName>
        <fullName evidence="1">Uncharacterized protein</fullName>
    </submittedName>
</protein>